<keyword evidence="5" id="KW-0378">Hydrolase</keyword>
<name>A0ABW2AMJ2_9MICO</name>
<protein>
    <submittedName>
        <fullName evidence="5">M23 family metallopeptidase</fullName>
        <ecNumber evidence="5">3.4.24.-</ecNumber>
    </submittedName>
</protein>
<feature type="domain" description="M23ase beta-sheet core" evidence="4">
    <location>
        <begin position="160"/>
        <end position="254"/>
    </location>
</feature>
<feature type="compositionally biased region" description="Basic residues" evidence="2">
    <location>
        <begin position="107"/>
        <end position="124"/>
    </location>
</feature>
<dbReference type="CDD" id="cd12797">
    <property type="entry name" value="M23_peptidase"/>
    <property type="match status" value="1"/>
</dbReference>
<proteinExistence type="predicted"/>
<dbReference type="RefSeq" id="WP_382404710.1">
    <property type="nucleotide sequence ID" value="NZ_JBHSWH010000001.1"/>
</dbReference>
<dbReference type="SUPFAM" id="SSF51261">
    <property type="entry name" value="Duplicated hybrid motif"/>
    <property type="match status" value="1"/>
</dbReference>
<dbReference type="EMBL" id="JBHSWH010000001">
    <property type="protein sequence ID" value="MFC6708047.1"/>
    <property type="molecule type" value="Genomic_DNA"/>
</dbReference>
<evidence type="ECO:0000256" key="1">
    <source>
        <dbReference type="ARBA" id="ARBA00022729"/>
    </source>
</evidence>
<dbReference type="Pfam" id="PF01551">
    <property type="entry name" value="Peptidase_M23"/>
    <property type="match status" value="1"/>
</dbReference>
<keyword evidence="3" id="KW-1133">Transmembrane helix</keyword>
<feature type="region of interest" description="Disordered" evidence="2">
    <location>
        <begin position="79"/>
        <end position="130"/>
    </location>
</feature>
<evidence type="ECO:0000256" key="2">
    <source>
        <dbReference type="SAM" id="MobiDB-lite"/>
    </source>
</evidence>
<dbReference type="InterPro" id="IPR011055">
    <property type="entry name" value="Dup_hybrid_motif"/>
</dbReference>
<evidence type="ECO:0000259" key="4">
    <source>
        <dbReference type="Pfam" id="PF01551"/>
    </source>
</evidence>
<dbReference type="Proteomes" id="UP001596298">
    <property type="component" value="Unassembled WGS sequence"/>
</dbReference>
<accession>A0ABW2AMJ2</accession>
<feature type="transmembrane region" description="Helical" evidence="3">
    <location>
        <begin position="33"/>
        <end position="54"/>
    </location>
</feature>
<dbReference type="InterPro" id="IPR016047">
    <property type="entry name" value="M23ase_b-sheet_dom"/>
</dbReference>
<dbReference type="Gene3D" id="2.70.70.10">
    <property type="entry name" value="Glucose Permease (Domain IIA)"/>
    <property type="match status" value="1"/>
</dbReference>
<keyword evidence="3" id="KW-0472">Membrane</keyword>
<dbReference type="InterPro" id="IPR050570">
    <property type="entry name" value="Cell_wall_metabolism_enzyme"/>
</dbReference>
<feature type="region of interest" description="Disordered" evidence="2">
    <location>
        <begin position="1"/>
        <end position="29"/>
    </location>
</feature>
<keyword evidence="3" id="KW-0812">Transmembrane</keyword>
<comment type="caution">
    <text evidence="5">The sequence shown here is derived from an EMBL/GenBank/DDBJ whole genome shotgun (WGS) entry which is preliminary data.</text>
</comment>
<dbReference type="PANTHER" id="PTHR21666:SF289">
    <property type="entry name" value="L-ALA--D-GLU ENDOPEPTIDASE"/>
    <property type="match status" value="1"/>
</dbReference>
<dbReference type="PANTHER" id="PTHR21666">
    <property type="entry name" value="PEPTIDASE-RELATED"/>
    <property type="match status" value="1"/>
</dbReference>
<dbReference type="EC" id="3.4.24.-" evidence="5"/>
<feature type="compositionally biased region" description="Basic residues" evidence="2">
    <location>
        <begin position="17"/>
        <end position="29"/>
    </location>
</feature>
<organism evidence="5 6">
    <name type="scientific">Flexivirga alba</name>
    <dbReference type="NCBI Taxonomy" id="702742"/>
    <lineage>
        <taxon>Bacteria</taxon>
        <taxon>Bacillati</taxon>
        <taxon>Actinomycetota</taxon>
        <taxon>Actinomycetes</taxon>
        <taxon>Micrococcales</taxon>
        <taxon>Dermacoccaceae</taxon>
        <taxon>Flexivirga</taxon>
    </lineage>
</organism>
<sequence length="264" mass="27441">MSSIYEGRHRPGSGRPQGRHRATSTKGRQLRRVGVPAGVAMVATVGGAAVAGIAPTPFGSRSLAIDPGLQGLTNPASTIKADAAKPAPVVTPARTLPGAASRDRTIKRPRAKATKKSMPKKSKSPAKPQNPWTCAVAGCAGPLTSRFGARVSPEGIGSTYHEGDDFAVAWGTSLRAMHAGTVVATGWDDGLGNHITIDYGDGVQSVYGHMSSIYVRPGQWLARGQFVGYSGDTGHSTGPHLHLEIHLGGVPINPAPWLLAHGIF</sequence>
<evidence type="ECO:0000313" key="6">
    <source>
        <dbReference type="Proteomes" id="UP001596298"/>
    </source>
</evidence>
<evidence type="ECO:0000256" key="3">
    <source>
        <dbReference type="SAM" id="Phobius"/>
    </source>
</evidence>
<evidence type="ECO:0000313" key="5">
    <source>
        <dbReference type="EMBL" id="MFC6708047.1"/>
    </source>
</evidence>
<keyword evidence="6" id="KW-1185">Reference proteome</keyword>
<dbReference type="GO" id="GO:0016787">
    <property type="term" value="F:hydrolase activity"/>
    <property type="evidence" value="ECO:0007669"/>
    <property type="project" value="UniProtKB-KW"/>
</dbReference>
<reference evidence="6" key="1">
    <citation type="journal article" date="2019" name="Int. J. Syst. Evol. Microbiol.">
        <title>The Global Catalogue of Microorganisms (GCM) 10K type strain sequencing project: providing services to taxonomists for standard genome sequencing and annotation.</title>
        <authorList>
            <consortium name="The Broad Institute Genomics Platform"/>
            <consortium name="The Broad Institute Genome Sequencing Center for Infectious Disease"/>
            <person name="Wu L."/>
            <person name="Ma J."/>
        </authorList>
    </citation>
    <scope>NUCLEOTIDE SEQUENCE [LARGE SCALE GENOMIC DNA]</scope>
    <source>
        <strain evidence="6">CCUG 58127</strain>
    </source>
</reference>
<keyword evidence="1" id="KW-0732">Signal</keyword>
<gene>
    <name evidence="5" type="ORF">ACFQDH_23115</name>
</gene>